<dbReference type="InterPro" id="IPR044005">
    <property type="entry name" value="DZR_2"/>
</dbReference>
<dbReference type="AlphaFoldDB" id="A0A418NW27"/>
<feature type="domain" description="Phosphoribosyltransferase" evidence="2">
    <location>
        <begin position="160"/>
        <end position="210"/>
    </location>
</feature>
<dbReference type="Proteomes" id="UP000286576">
    <property type="component" value="Unassembled WGS sequence"/>
</dbReference>
<evidence type="ECO:0000313" key="4">
    <source>
        <dbReference type="EMBL" id="RIV88827.1"/>
    </source>
</evidence>
<accession>A0A418NW27</accession>
<dbReference type="CDD" id="cd06223">
    <property type="entry name" value="PRTases_typeI"/>
    <property type="match status" value="1"/>
</dbReference>
<proteinExistence type="inferred from homology"/>
<dbReference type="PANTHER" id="PTHR47505:SF1">
    <property type="entry name" value="DNA UTILIZATION PROTEIN YHGH"/>
    <property type="match status" value="1"/>
</dbReference>
<dbReference type="InterPro" id="IPR029057">
    <property type="entry name" value="PRTase-like"/>
</dbReference>
<organism evidence="4 5">
    <name type="scientific">Aurantiacibacter zhengii</name>
    <dbReference type="NCBI Taxonomy" id="2307003"/>
    <lineage>
        <taxon>Bacteria</taxon>
        <taxon>Pseudomonadati</taxon>
        <taxon>Pseudomonadota</taxon>
        <taxon>Alphaproteobacteria</taxon>
        <taxon>Sphingomonadales</taxon>
        <taxon>Erythrobacteraceae</taxon>
        <taxon>Aurantiacibacter</taxon>
    </lineage>
</organism>
<dbReference type="EMBL" id="QXFL01000001">
    <property type="protein sequence ID" value="RIV88827.1"/>
    <property type="molecule type" value="Genomic_DNA"/>
</dbReference>
<dbReference type="SUPFAM" id="SSF53271">
    <property type="entry name" value="PRTase-like"/>
    <property type="match status" value="1"/>
</dbReference>
<gene>
    <name evidence="4" type="ORF">D2V07_00680</name>
</gene>
<dbReference type="RefSeq" id="WP_119584104.1">
    <property type="nucleotide sequence ID" value="NZ_CAWODQ010000001.1"/>
</dbReference>
<evidence type="ECO:0000313" key="5">
    <source>
        <dbReference type="Proteomes" id="UP000286576"/>
    </source>
</evidence>
<comment type="caution">
    <text evidence="4">The sequence shown here is derived from an EMBL/GenBank/DDBJ whole genome shotgun (WGS) entry which is preliminary data.</text>
</comment>
<name>A0A418NW27_9SPHN</name>
<dbReference type="OrthoDB" id="9779910at2"/>
<dbReference type="Gene3D" id="3.40.50.2020">
    <property type="match status" value="1"/>
</dbReference>
<dbReference type="Pfam" id="PF18912">
    <property type="entry name" value="DZR_2"/>
    <property type="match status" value="1"/>
</dbReference>
<reference evidence="4 5" key="1">
    <citation type="submission" date="2018-08" db="EMBL/GenBank/DDBJ databases">
        <title>Erythrobacter zhengii sp.nov., a bacterium isolated from deep-sea sediment.</title>
        <authorList>
            <person name="Fang C."/>
            <person name="Wu Y.-H."/>
            <person name="Sun C."/>
            <person name="Wang H."/>
            <person name="Cheng H."/>
            <person name="Meng F.-X."/>
            <person name="Wang C.-S."/>
            <person name="Xu X.-W."/>
        </authorList>
    </citation>
    <scope>NUCLEOTIDE SEQUENCE [LARGE SCALE GENOMIC DNA]</scope>
    <source>
        <strain evidence="4 5">V18</strain>
    </source>
</reference>
<protein>
    <submittedName>
        <fullName evidence="4">ComF family protein</fullName>
    </submittedName>
</protein>
<dbReference type="InterPro" id="IPR000836">
    <property type="entry name" value="PRTase_dom"/>
</dbReference>
<sequence length="215" mass="23120">MSVKDAFAPIVDLIYPPRCPLCGEAIASQKGLCAACWATLEIPDVAGEDGVTAATLYNDTARQLVLNFKHGRKIALAGMMARQIATRLPELGGPWLVVPVPLHRIRLWQRGYNQSALIARELCKLRDVDLLVDGLVRRKRTPSLGGLGRQERAKVLTGAIAANPARIERLGGAQVLLVDDVLTSGATSNACIAALRAAGVRRVHVACFSRVIEGR</sequence>
<evidence type="ECO:0000256" key="1">
    <source>
        <dbReference type="ARBA" id="ARBA00008007"/>
    </source>
</evidence>
<dbReference type="Pfam" id="PF00156">
    <property type="entry name" value="Pribosyltran"/>
    <property type="match status" value="1"/>
</dbReference>
<evidence type="ECO:0000259" key="3">
    <source>
        <dbReference type="Pfam" id="PF18912"/>
    </source>
</evidence>
<comment type="similarity">
    <text evidence="1">Belongs to the ComF/GntX family.</text>
</comment>
<keyword evidence="5" id="KW-1185">Reference proteome</keyword>
<dbReference type="InterPro" id="IPR051910">
    <property type="entry name" value="ComF/GntX_DNA_util-trans"/>
</dbReference>
<feature type="domain" description="Double zinc ribbon" evidence="3">
    <location>
        <begin position="10"/>
        <end position="41"/>
    </location>
</feature>
<evidence type="ECO:0000259" key="2">
    <source>
        <dbReference type="Pfam" id="PF00156"/>
    </source>
</evidence>
<dbReference type="PANTHER" id="PTHR47505">
    <property type="entry name" value="DNA UTILIZATION PROTEIN YHGH"/>
    <property type="match status" value="1"/>
</dbReference>